<dbReference type="AlphaFoldDB" id="A0A9D4LW76"/>
<keyword evidence="4" id="KW-1185">Reference proteome</keyword>
<comment type="caution">
    <text evidence="3">The sequence shown here is derived from an EMBL/GenBank/DDBJ whole genome shotgun (WGS) entry which is preliminary data.</text>
</comment>
<protein>
    <recommendedName>
        <fullName evidence="2">C2H2-type domain-containing protein</fullName>
    </recommendedName>
</protein>
<sequence>MWAMANKVIDGKFGCSICGKQLSRPQRLVTHMESKHPDQQSLLPELAGRKRGMYKQYEIDDAASVPERTKYRKLDGNQSQPTQYESMQCQEDTKCDTEKVHDVAETSKDAPRNEQYMAILAYVNKMKLSGSAAEHLLRLIDVLGNASLEDTTTKELKSSFCDTEPLIYDFCDQCFKLYPMDEEVFRCSTEGCEGMRYTGTEDSQYRKRRKSFFSTVPLQQQLVDILNRDGIMDEMKNPTTVTMTMNTDEIPLYNSSNVSLWLVFLVINEIPPSESFFYTKHDYLGFMARMWQAMLQNIPAAACEGTKHPLDRRNKCE</sequence>
<gene>
    <name evidence="3" type="ORF">DPMN_027942</name>
</gene>
<evidence type="ECO:0000313" key="4">
    <source>
        <dbReference type="Proteomes" id="UP000828390"/>
    </source>
</evidence>
<accession>A0A9D4LW76</accession>
<organism evidence="3 4">
    <name type="scientific">Dreissena polymorpha</name>
    <name type="common">Zebra mussel</name>
    <name type="synonym">Mytilus polymorpha</name>
    <dbReference type="NCBI Taxonomy" id="45954"/>
    <lineage>
        <taxon>Eukaryota</taxon>
        <taxon>Metazoa</taxon>
        <taxon>Spiralia</taxon>
        <taxon>Lophotrochozoa</taxon>
        <taxon>Mollusca</taxon>
        <taxon>Bivalvia</taxon>
        <taxon>Autobranchia</taxon>
        <taxon>Heteroconchia</taxon>
        <taxon>Euheterodonta</taxon>
        <taxon>Imparidentia</taxon>
        <taxon>Neoheterodontei</taxon>
        <taxon>Myida</taxon>
        <taxon>Dreissenoidea</taxon>
        <taxon>Dreissenidae</taxon>
        <taxon>Dreissena</taxon>
    </lineage>
</organism>
<keyword evidence="1" id="KW-0862">Zinc</keyword>
<evidence type="ECO:0000313" key="3">
    <source>
        <dbReference type="EMBL" id="KAH3864909.1"/>
    </source>
</evidence>
<name>A0A9D4LW76_DREPO</name>
<keyword evidence="1" id="KW-0863">Zinc-finger</keyword>
<reference evidence="3" key="1">
    <citation type="journal article" date="2019" name="bioRxiv">
        <title>The Genome of the Zebra Mussel, Dreissena polymorpha: A Resource for Invasive Species Research.</title>
        <authorList>
            <person name="McCartney M.A."/>
            <person name="Auch B."/>
            <person name="Kono T."/>
            <person name="Mallez S."/>
            <person name="Zhang Y."/>
            <person name="Obille A."/>
            <person name="Becker A."/>
            <person name="Abrahante J.E."/>
            <person name="Garbe J."/>
            <person name="Badalamenti J.P."/>
            <person name="Herman A."/>
            <person name="Mangelson H."/>
            <person name="Liachko I."/>
            <person name="Sullivan S."/>
            <person name="Sone E.D."/>
            <person name="Koren S."/>
            <person name="Silverstein K.A.T."/>
            <person name="Beckman K.B."/>
            <person name="Gohl D.M."/>
        </authorList>
    </citation>
    <scope>NUCLEOTIDE SEQUENCE</scope>
    <source>
        <strain evidence="3">Duluth1</strain>
        <tissue evidence="3">Whole animal</tissue>
    </source>
</reference>
<proteinExistence type="predicted"/>
<dbReference type="PROSITE" id="PS50157">
    <property type="entry name" value="ZINC_FINGER_C2H2_2"/>
    <property type="match status" value="1"/>
</dbReference>
<dbReference type="EMBL" id="JAIWYP010000002">
    <property type="protein sequence ID" value="KAH3864909.1"/>
    <property type="molecule type" value="Genomic_DNA"/>
</dbReference>
<dbReference type="InterPro" id="IPR013087">
    <property type="entry name" value="Znf_C2H2_type"/>
</dbReference>
<dbReference type="GO" id="GO:0008270">
    <property type="term" value="F:zinc ion binding"/>
    <property type="evidence" value="ECO:0007669"/>
    <property type="project" value="UniProtKB-KW"/>
</dbReference>
<evidence type="ECO:0000256" key="1">
    <source>
        <dbReference type="PROSITE-ProRule" id="PRU00042"/>
    </source>
</evidence>
<reference evidence="3" key="2">
    <citation type="submission" date="2020-11" db="EMBL/GenBank/DDBJ databases">
        <authorList>
            <person name="McCartney M.A."/>
            <person name="Auch B."/>
            <person name="Kono T."/>
            <person name="Mallez S."/>
            <person name="Becker A."/>
            <person name="Gohl D.M."/>
            <person name="Silverstein K.A.T."/>
            <person name="Koren S."/>
            <person name="Bechman K.B."/>
            <person name="Herman A."/>
            <person name="Abrahante J.E."/>
            <person name="Garbe J."/>
        </authorList>
    </citation>
    <scope>NUCLEOTIDE SEQUENCE</scope>
    <source>
        <strain evidence="3">Duluth1</strain>
        <tissue evidence="3">Whole animal</tissue>
    </source>
</reference>
<keyword evidence="1" id="KW-0479">Metal-binding</keyword>
<feature type="domain" description="C2H2-type" evidence="2">
    <location>
        <begin position="13"/>
        <end position="41"/>
    </location>
</feature>
<dbReference type="Proteomes" id="UP000828390">
    <property type="component" value="Unassembled WGS sequence"/>
</dbReference>
<dbReference type="Gene3D" id="3.30.160.60">
    <property type="entry name" value="Classic Zinc Finger"/>
    <property type="match status" value="1"/>
</dbReference>
<dbReference type="OrthoDB" id="6160911at2759"/>
<evidence type="ECO:0000259" key="2">
    <source>
        <dbReference type="PROSITE" id="PS50157"/>
    </source>
</evidence>
<dbReference type="PROSITE" id="PS00028">
    <property type="entry name" value="ZINC_FINGER_C2H2_1"/>
    <property type="match status" value="1"/>
</dbReference>